<name>A0A4R6X6H9_9GAMM</name>
<organism evidence="1 2">
    <name type="scientific">Marinicella litoralis</name>
    <dbReference type="NCBI Taxonomy" id="644220"/>
    <lineage>
        <taxon>Bacteria</taxon>
        <taxon>Pseudomonadati</taxon>
        <taxon>Pseudomonadota</taxon>
        <taxon>Gammaproteobacteria</taxon>
        <taxon>Lysobacterales</taxon>
        <taxon>Marinicellaceae</taxon>
        <taxon>Marinicella</taxon>
    </lineage>
</organism>
<dbReference type="EMBL" id="SNZB01000009">
    <property type="protein sequence ID" value="TDR14665.1"/>
    <property type="molecule type" value="Genomic_DNA"/>
</dbReference>
<reference evidence="1 2" key="1">
    <citation type="submission" date="2019-03" db="EMBL/GenBank/DDBJ databases">
        <title>Genomic Encyclopedia of Type Strains, Phase IV (KMG-IV): sequencing the most valuable type-strain genomes for metagenomic binning, comparative biology and taxonomic classification.</title>
        <authorList>
            <person name="Goeker M."/>
        </authorList>
    </citation>
    <scope>NUCLEOTIDE SEQUENCE [LARGE SCALE GENOMIC DNA]</scope>
    <source>
        <strain evidence="1 2">DSM 25488</strain>
    </source>
</reference>
<sequence>MINNKDLITSIKQRRETFKSKQRYELHDKVKQLRAEIVKNSFQSKPDMKLHKFLMSQLMKARNQISFNDIIKKELA</sequence>
<protein>
    <submittedName>
        <fullName evidence="1">Uncharacterized protein</fullName>
    </submittedName>
</protein>
<keyword evidence="2" id="KW-1185">Reference proteome</keyword>
<gene>
    <name evidence="1" type="ORF">C8D91_2936</name>
</gene>
<evidence type="ECO:0000313" key="1">
    <source>
        <dbReference type="EMBL" id="TDR14665.1"/>
    </source>
</evidence>
<comment type="caution">
    <text evidence="1">The sequence shown here is derived from an EMBL/GenBank/DDBJ whole genome shotgun (WGS) entry which is preliminary data.</text>
</comment>
<dbReference type="Proteomes" id="UP000295724">
    <property type="component" value="Unassembled WGS sequence"/>
</dbReference>
<dbReference type="RefSeq" id="WP_099017466.1">
    <property type="nucleotide sequence ID" value="NZ_NIHB01000001.1"/>
</dbReference>
<dbReference type="OrthoDB" id="9906256at2"/>
<dbReference type="AlphaFoldDB" id="A0A4R6X6H9"/>
<proteinExistence type="predicted"/>
<evidence type="ECO:0000313" key="2">
    <source>
        <dbReference type="Proteomes" id="UP000295724"/>
    </source>
</evidence>
<accession>A0A4R6X6H9</accession>